<dbReference type="InterPro" id="IPR009045">
    <property type="entry name" value="Zn_M74/Hedgehog-like"/>
</dbReference>
<protein>
    <recommendedName>
        <fullName evidence="3">Peptidase M15A C-terminal domain-containing protein</fullName>
    </recommendedName>
</protein>
<dbReference type="Proteomes" id="UP000176938">
    <property type="component" value="Unassembled WGS sequence"/>
</dbReference>
<dbReference type="EMBL" id="METP01000006">
    <property type="protein sequence ID" value="OGC07310.1"/>
    <property type="molecule type" value="Genomic_DNA"/>
</dbReference>
<evidence type="ECO:0000313" key="1">
    <source>
        <dbReference type="EMBL" id="OGC07310.1"/>
    </source>
</evidence>
<dbReference type="Gene3D" id="3.30.1380.10">
    <property type="match status" value="1"/>
</dbReference>
<proteinExistence type="predicted"/>
<gene>
    <name evidence="1" type="ORF">A3H38_04495</name>
</gene>
<evidence type="ECO:0008006" key="3">
    <source>
        <dbReference type="Google" id="ProtNLM"/>
    </source>
</evidence>
<dbReference type="AlphaFoldDB" id="A0A1F4RGM2"/>
<reference evidence="1 2" key="1">
    <citation type="journal article" date="2016" name="Nat. Commun.">
        <title>Thousands of microbial genomes shed light on interconnected biogeochemical processes in an aquifer system.</title>
        <authorList>
            <person name="Anantharaman K."/>
            <person name="Brown C.T."/>
            <person name="Hug L.A."/>
            <person name="Sharon I."/>
            <person name="Castelle C.J."/>
            <person name="Probst A.J."/>
            <person name="Thomas B.C."/>
            <person name="Singh A."/>
            <person name="Wilkins M.J."/>
            <person name="Karaoz U."/>
            <person name="Brodie E.L."/>
            <person name="Williams K.H."/>
            <person name="Hubbard S.S."/>
            <person name="Banfield J.F."/>
        </authorList>
    </citation>
    <scope>NUCLEOTIDE SEQUENCE [LARGE SCALE GENOMIC DNA]</scope>
</reference>
<sequence>MTNLSEHYNNKDFACLCPECRGEYKVHLGLVGALEQIGTHFRKRAQILSAYWCDAYYEKLKKTSKRSFHTRGKAAHIAVDGVSIQELFKYAETVPELRGIGLYPKENFIHVDTRPGDPVRFVKEGNDYYPLTADKKTKYGL</sequence>
<dbReference type="Pfam" id="PF05951">
    <property type="entry name" value="Peptidase_M15_2"/>
    <property type="match status" value="1"/>
</dbReference>
<name>A0A1F4RGM2_UNCSA</name>
<dbReference type="SUPFAM" id="SSF55166">
    <property type="entry name" value="Hedgehog/DD-peptidase"/>
    <property type="match status" value="1"/>
</dbReference>
<comment type="caution">
    <text evidence="1">The sequence shown here is derived from an EMBL/GenBank/DDBJ whole genome shotgun (WGS) entry which is preliminary data.</text>
</comment>
<dbReference type="InterPro" id="IPR010275">
    <property type="entry name" value="MepK"/>
</dbReference>
<organism evidence="1 2">
    <name type="scientific">candidate division WOR-1 bacterium RIFCSPLOWO2_02_FULL_46_20</name>
    <dbReference type="NCBI Taxonomy" id="1802567"/>
    <lineage>
        <taxon>Bacteria</taxon>
        <taxon>Bacillati</taxon>
        <taxon>Saganbacteria</taxon>
    </lineage>
</organism>
<evidence type="ECO:0000313" key="2">
    <source>
        <dbReference type="Proteomes" id="UP000176938"/>
    </source>
</evidence>
<accession>A0A1F4RGM2</accession>